<accession>A0A1G8N8U9</accession>
<evidence type="ECO:0000313" key="1">
    <source>
        <dbReference type="EMBL" id="SDI75970.1"/>
    </source>
</evidence>
<proteinExistence type="predicted"/>
<dbReference type="Proteomes" id="UP000199636">
    <property type="component" value="Unassembled WGS sequence"/>
</dbReference>
<sequence length="231" mass="25926">MISKFHYSIRSFLLNASGSDRDDADARSVERFRADIGKVGAVVPYKIIVPEREYLTTLKGEPDPLVRVAGDSAIQFYFPRYGYRGPNVFALSEATLRCFSRLEEISRAFNDEVEEGEAVVEVWNTSPIKEKCRRKAVVLKEYLVLSFSDDEINIPGRRLALTFLLNDSGLRFDAGPFNDLILAAVDFFGGDAEIACDWLFKKCLGLGGRPCDGRPEDVIKFIRRLENGIGV</sequence>
<evidence type="ECO:0000313" key="2">
    <source>
        <dbReference type="Proteomes" id="UP000199636"/>
    </source>
</evidence>
<keyword evidence="2" id="KW-1185">Reference proteome</keyword>
<dbReference type="RefSeq" id="WP_139199136.1">
    <property type="nucleotide sequence ID" value="NZ_FNDS01000021.1"/>
</dbReference>
<name>A0A1G8N8U9_9PSED</name>
<dbReference type="AlphaFoldDB" id="A0A1G8N8U9"/>
<protein>
    <submittedName>
        <fullName evidence="1">Uncharacterized protein</fullName>
    </submittedName>
</protein>
<organism evidence="1 2">
    <name type="scientific">Pseudomonas panipatensis</name>
    <dbReference type="NCBI Taxonomy" id="428992"/>
    <lineage>
        <taxon>Bacteria</taxon>
        <taxon>Pseudomonadati</taxon>
        <taxon>Pseudomonadota</taxon>
        <taxon>Gammaproteobacteria</taxon>
        <taxon>Pseudomonadales</taxon>
        <taxon>Pseudomonadaceae</taxon>
        <taxon>Pseudomonas</taxon>
    </lineage>
</organism>
<reference evidence="2" key="1">
    <citation type="submission" date="2016-10" db="EMBL/GenBank/DDBJ databases">
        <authorList>
            <person name="Varghese N."/>
            <person name="Submissions S."/>
        </authorList>
    </citation>
    <scope>NUCLEOTIDE SEQUENCE [LARGE SCALE GENOMIC DNA]</scope>
    <source>
        <strain evidence="2">CCM 7469</strain>
    </source>
</reference>
<dbReference type="EMBL" id="FNDS01000021">
    <property type="protein sequence ID" value="SDI75970.1"/>
    <property type="molecule type" value="Genomic_DNA"/>
</dbReference>
<dbReference type="OrthoDB" id="8595277at2"/>
<gene>
    <name evidence="1" type="ORF">SAMN05216272_1213</name>
</gene>